<protein>
    <submittedName>
        <fullName evidence="1">Uncharacterized protein</fullName>
    </submittedName>
</protein>
<dbReference type="PANTHER" id="PTHR34048">
    <property type="entry name" value="LOW-DENSITY RECEPTOR-LIKE PROTEIN"/>
    <property type="match status" value="1"/>
</dbReference>
<name>A0A6A4PPR4_LUPAL</name>
<proteinExistence type="predicted"/>
<dbReference type="InterPro" id="IPR040377">
    <property type="entry name" value="Ssl2009-like"/>
</dbReference>
<dbReference type="OrthoDB" id="1700403at2759"/>
<dbReference type="EMBL" id="WOCE01000011">
    <property type="protein sequence ID" value="KAE9603488.1"/>
    <property type="molecule type" value="Genomic_DNA"/>
</dbReference>
<keyword evidence="2" id="KW-1185">Reference proteome</keyword>
<accession>A0A6A4PPR4</accession>
<dbReference type="PANTHER" id="PTHR34048:SF5">
    <property type="entry name" value="INNER MEMBRANE LOCALIZED PROTEIN"/>
    <property type="match status" value="1"/>
</dbReference>
<evidence type="ECO:0000313" key="2">
    <source>
        <dbReference type="Proteomes" id="UP000447434"/>
    </source>
</evidence>
<organism evidence="1 2">
    <name type="scientific">Lupinus albus</name>
    <name type="common">White lupine</name>
    <name type="synonym">Lupinus termis</name>
    <dbReference type="NCBI Taxonomy" id="3870"/>
    <lineage>
        <taxon>Eukaryota</taxon>
        <taxon>Viridiplantae</taxon>
        <taxon>Streptophyta</taxon>
        <taxon>Embryophyta</taxon>
        <taxon>Tracheophyta</taxon>
        <taxon>Spermatophyta</taxon>
        <taxon>Magnoliopsida</taxon>
        <taxon>eudicotyledons</taxon>
        <taxon>Gunneridae</taxon>
        <taxon>Pentapetalae</taxon>
        <taxon>rosids</taxon>
        <taxon>fabids</taxon>
        <taxon>Fabales</taxon>
        <taxon>Fabaceae</taxon>
        <taxon>Papilionoideae</taxon>
        <taxon>50 kb inversion clade</taxon>
        <taxon>genistoids sensu lato</taxon>
        <taxon>core genistoids</taxon>
        <taxon>Genisteae</taxon>
        <taxon>Lupinus</taxon>
    </lineage>
</organism>
<gene>
    <name evidence="1" type="ORF">Lalb_Chr11g0061461</name>
</gene>
<dbReference type="GO" id="GO:0009706">
    <property type="term" value="C:chloroplast inner membrane"/>
    <property type="evidence" value="ECO:0007669"/>
    <property type="project" value="TreeGrafter"/>
</dbReference>
<dbReference type="AlphaFoldDB" id="A0A6A4PPR4"/>
<dbReference type="GO" id="GO:0009535">
    <property type="term" value="C:chloroplast thylakoid membrane"/>
    <property type="evidence" value="ECO:0007669"/>
    <property type="project" value="TreeGrafter"/>
</dbReference>
<dbReference type="Proteomes" id="UP000447434">
    <property type="component" value="Chromosome 11"/>
</dbReference>
<comment type="caution">
    <text evidence="1">The sequence shown here is derived from an EMBL/GenBank/DDBJ whole genome shotgun (WGS) entry which is preliminary data.</text>
</comment>
<sequence>MLNFIVIWRLTYILQKTQKVLALKIEELNSAIDDVSAQLREQDAPNGVPVNSEVQAAT</sequence>
<reference evidence="2" key="1">
    <citation type="journal article" date="2020" name="Nat. Commun.">
        <title>Genome sequence of the cluster root forming white lupin.</title>
        <authorList>
            <person name="Hufnagel B."/>
            <person name="Marques A."/>
            <person name="Soriano A."/>
            <person name="Marques L."/>
            <person name="Divol F."/>
            <person name="Doumas P."/>
            <person name="Sallet E."/>
            <person name="Mancinotti D."/>
            <person name="Carrere S."/>
            <person name="Marande W."/>
            <person name="Arribat S."/>
            <person name="Keller J."/>
            <person name="Huneau C."/>
            <person name="Blein T."/>
            <person name="Aime D."/>
            <person name="Laguerre M."/>
            <person name="Taylor J."/>
            <person name="Schubert V."/>
            <person name="Nelson M."/>
            <person name="Geu-Flores F."/>
            <person name="Crespi M."/>
            <person name="Gallardo-Guerrero K."/>
            <person name="Delaux P.-M."/>
            <person name="Salse J."/>
            <person name="Berges H."/>
            <person name="Guyot R."/>
            <person name="Gouzy J."/>
            <person name="Peret B."/>
        </authorList>
    </citation>
    <scope>NUCLEOTIDE SEQUENCE [LARGE SCALE GENOMIC DNA]</scope>
    <source>
        <strain evidence="2">cv. Amiga</strain>
    </source>
</reference>
<evidence type="ECO:0000313" key="1">
    <source>
        <dbReference type="EMBL" id="KAE9603488.1"/>
    </source>
</evidence>